<keyword evidence="17" id="KW-1185">Reference proteome</keyword>
<dbReference type="GO" id="GO:1990817">
    <property type="term" value="F:poly(A) RNA polymerase activity"/>
    <property type="evidence" value="ECO:0007669"/>
    <property type="project" value="TreeGrafter"/>
</dbReference>
<dbReference type="CDD" id="cd05402">
    <property type="entry name" value="NT_PAP_TUTase"/>
    <property type="match status" value="1"/>
</dbReference>
<evidence type="ECO:0000259" key="15">
    <source>
        <dbReference type="PROSITE" id="PS50102"/>
    </source>
</evidence>
<feature type="region of interest" description="Disordered" evidence="14">
    <location>
        <begin position="687"/>
        <end position="710"/>
    </location>
</feature>
<dbReference type="GO" id="GO:0046872">
    <property type="term" value="F:metal ion binding"/>
    <property type="evidence" value="ECO:0007669"/>
    <property type="project" value="UniProtKB-KW"/>
</dbReference>
<keyword evidence="6" id="KW-0548">Nucleotidyltransferase</keyword>
<evidence type="ECO:0000256" key="8">
    <source>
        <dbReference type="ARBA" id="ARBA00022842"/>
    </source>
</evidence>
<comment type="cofactor">
    <cofactor evidence="1">
        <name>Mn(2+)</name>
        <dbReference type="ChEBI" id="CHEBI:29035"/>
    </cofactor>
</comment>
<evidence type="ECO:0000256" key="2">
    <source>
        <dbReference type="ARBA" id="ARBA00001946"/>
    </source>
</evidence>
<keyword evidence="8" id="KW-0460">Magnesium</keyword>
<evidence type="ECO:0000256" key="13">
    <source>
        <dbReference type="PROSITE-ProRule" id="PRU00176"/>
    </source>
</evidence>
<dbReference type="GO" id="GO:0003723">
    <property type="term" value="F:RNA binding"/>
    <property type="evidence" value="ECO:0007669"/>
    <property type="project" value="UniProtKB-UniRule"/>
</dbReference>
<evidence type="ECO:0000256" key="11">
    <source>
        <dbReference type="ARBA" id="ARBA00033036"/>
    </source>
</evidence>
<feature type="region of interest" description="Disordered" evidence="14">
    <location>
        <begin position="583"/>
        <end position="608"/>
    </location>
</feature>
<evidence type="ECO:0000256" key="12">
    <source>
        <dbReference type="ARBA" id="ARBA00049105"/>
    </source>
</evidence>
<dbReference type="InterPro" id="IPR054708">
    <property type="entry name" value="MTPAP-like_central"/>
</dbReference>
<dbReference type="Pfam" id="PF22600">
    <property type="entry name" value="MTPAP-like_central"/>
    <property type="match status" value="1"/>
</dbReference>
<dbReference type="SUPFAM" id="SSF81631">
    <property type="entry name" value="PAP/OAS1 substrate-binding domain"/>
    <property type="match status" value="1"/>
</dbReference>
<comment type="cofactor">
    <cofactor evidence="2">
        <name>Mg(2+)</name>
        <dbReference type="ChEBI" id="CHEBI:18420"/>
    </cofactor>
</comment>
<dbReference type="Pfam" id="PF03828">
    <property type="entry name" value="PAP_assoc"/>
    <property type="match status" value="1"/>
</dbReference>
<evidence type="ECO:0000256" key="14">
    <source>
        <dbReference type="SAM" id="MobiDB-lite"/>
    </source>
</evidence>
<accession>A0AAV2QQ58</accession>
<dbReference type="Proteomes" id="UP001497623">
    <property type="component" value="Unassembled WGS sequence"/>
</dbReference>
<organism evidence="16 17">
    <name type="scientific">Meganyctiphanes norvegica</name>
    <name type="common">Northern krill</name>
    <name type="synonym">Thysanopoda norvegica</name>
    <dbReference type="NCBI Taxonomy" id="48144"/>
    <lineage>
        <taxon>Eukaryota</taxon>
        <taxon>Metazoa</taxon>
        <taxon>Ecdysozoa</taxon>
        <taxon>Arthropoda</taxon>
        <taxon>Crustacea</taxon>
        <taxon>Multicrustacea</taxon>
        <taxon>Malacostraca</taxon>
        <taxon>Eumalacostraca</taxon>
        <taxon>Eucarida</taxon>
        <taxon>Euphausiacea</taxon>
        <taxon>Euphausiidae</taxon>
        <taxon>Meganyctiphanes</taxon>
    </lineage>
</organism>
<dbReference type="Gene3D" id="3.30.70.330">
    <property type="match status" value="1"/>
</dbReference>
<feature type="compositionally biased region" description="Basic and acidic residues" evidence="14">
    <location>
        <begin position="700"/>
        <end position="709"/>
    </location>
</feature>
<keyword evidence="5" id="KW-0808">Transferase</keyword>
<evidence type="ECO:0000256" key="10">
    <source>
        <dbReference type="ARBA" id="ARBA00030790"/>
    </source>
</evidence>
<dbReference type="GO" id="GO:0031123">
    <property type="term" value="P:RNA 3'-end processing"/>
    <property type="evidence" value="ECO:0007669"/>
    <property type="project" value="TreeGrafter"/>
</dbReference>
<dbReference type="InterPro" id="IPR002058">
    <property type="entry name" value="PAP_assoc"/>
</dbReference>
<dbReference type="EC" id="2.7.7.52" evidence="3"/>
<sequence>MASGSKRVPVGLPTSASNEVRICNVCKTLPMGKNEHIMHILGKKHVKNIKSKTLAMMLNDEAERSVHVSQYTANTTAEAIVNAFWKFGVRHVHYTKSYTFVEFDSASGAKDAMKGKHNINGKNIVVAPKRKLSSHGDKNEEFTGLPLSTMLTSNIRRLNNPIEIENLIPRLMKEIEVNDYRSRENIRLGMEMVLRQHFPDVRAYVFGSSANNLGFRGCDVDLYVELGYDPWASGIKNVMEKNAADVTWYIARLVKKERIGYNVQAVPRARVPIVKFREWHSGIYVDVSFKNGMPVYNTELICQYTQTHELVRPYLMIIRYWAKIQGIAGGAQPASLITNYAFTMMMLWYLMYRTPPILPTVAALKNCSGNHQNNVISGWDCSFSKNVNFWKERRHNVTVMELIQEFFSFYGDVDLEKYVISPLSGNLVQRKAVKEKSYKDLPSSFSTYLIQGNELQIDTPICVQDPFDHAHNVTRGLREGPLKVFQYKCRRATKICEDVLNGALPLDALLSKINITPETMVEIFPDDEEEEVPRADPDDSIEILDDSTTNLDTSANSSIAEVITLNDTVESVNDSMDEEVSIISHEGKNGSNETGQKLSGGDKSKTPPIITLELPPEEEALKFPLDFANVPQFSLQFDGTIDGQITEAASNEKEVAFIASNLVHFVLQECLQCNVEVLEAPLDKNNKGRKRELSDEETEEPSKRIKGEDGASAGVANKYRRVAKYRCKMDQPLWVGRKKISKQVPPTVNETPLQHEKTITKAQLLSIAGESSNGVILQCSVSLWQEVESPSSILVTVVSTSSAKVFEALIFIIIKFFKSQVLSLVN</sequence>
<evidence type="ECO:0000256" key="5">
    <source>
        <dbReference type="ARBA" id="ARBA00022679"/>
    </source>
</evidence>
<dbReference type="SUPFAM" id="SSF81301">
    <property type="entry name" value="Nucleotidyltransferase"/>
    <property type="match status" value="1"/>
</dbReference>
<evidence type="ECO:0000256" key="1">
    <source>
        <dbReference type="ARBA" id="ARBA00001936"/>
    </source>
</evidence>
<dbReference type="PANTHER" id="PTHR12271:SF127">
    <property type="entry name" value="SPECKLE TARGETED PIP5K1A-REGULATED POLY(A) POLYMERASE"/>
    <property type="match status" value="1"/>
</dbReference>
<evidence type="ECO:0000256" key="3">
    <source>
        <dbReference type="ARBA" id="ARBA00012472"/>
    </source>
</evidence>
<dbReference type="InterPro" id="IPR035979">
    <property type="entry name" value="RBD_domain_sf"/>
</dbReference>
<dbReference type="InterPro" id="IPR043519">
    <property type="entry name" value="NT_sf"/>
</dbReference>
<proteinExistence type="predicted"/>
<feature type="non-terminal residue" evidence="16">
    <location>
        <position position="826"/>
    </location>
</feature>
<keyword evidence="7" id="KW-0479">Metal-binding</keyword>
<dbReference type="Gene3D" id="1.10.1410.10">
    <property type="match status" value="1"/>
</dbReference>
<dbReference type="GO" id="GO:0050265">
    <property type="term" value="F:RNA uridylyltransferase activity"/>
    <property type="evidence" value="ECO:0007669"/>
    <property type="project" value="UniProtKB-EC"/>
</dbReference>
<dbReference type="EMBL" id="CAXKWB010008535">
    <property type="protein sequence ID" value="CAL4091378.1"/>
    <property type="molecule type" value="Genomic_DNA"/>
</dbReference>
<dbReference type="InterPro" id="IPR012677">
    <property type="entry name" value="Nucleotide-bd_a/b_plait_sf"/>
</dbReference>
<comment type="catalytic activity">
    <reaction evidence="12">
        <text>RNA(n) + UTP = RNA(n)-3'-uridine ribonucleotide + diphosphate</text>
        <dbReference type="Rhea" id="RHEA:14785"/>
        <dbReference type="Rhea" id="RHEA-COMP:14527"/>
        <dbReference type="Rhea" id="RHEA-COMP:17348"/>
        <dbReference type="ChEBI" id="CHEBI:33019"/>
        <dbReference type="ChEBI" id="CHEBI:46398"/>
        <dbReference type="ChEBI" id="CHEBI:140395"/>
        <dbReference type="ChEBI" id="CHEBI:173116"/>
        <dbReference type="EC" id="2.7.7.52"/>
    </reaction>
</comment>
<comment type="caution">
    <text evidence="16">The sequence shown here is derived from an EMBL/GenBank/DDBJ whole genome shotgun (WGS) entry which is preliminary data.</text>
</comment>
<protein>
    <recommendedName>
        <fullName evidence="4">Speckle targeted PIP5K1A-regulated poly(A) polymerase</fullName>
        <ecNumber evidence="3">2.7.7.52</ecNumber>
    </recommendedName>
    <alternativeName>
        <fullName evidence="10">RNA-binding motif protein 21</fullName>
    </alternativeName>
    <alternativeName>
        <fullName evidence="11">U6 snRNA-specific terminal uridylyltransferase 1</fullName>
    </alternativeName>
</protein>
<dbReference type="Gene3D" id="3.30.460.10">
    <property type="entry name" value="Beta Polymerase, domain 2"/>
    <property type="match status" value="1"/>
</dbReference>
<name>A0AAV2QQ58_MEGNR</name>
<evidence type="ECO:0000256" key="9">
    <source>
        <dbReference type="ARBA" id="ARBA00022884"/>
    </source>
</evidence>
<evidence type="ECO:0000256" key="7">
    <source>
        <dbReference type="ARBA" id="ARBA00022723"/>
    </source>
</evidence>
<feature type="domain" description="RRM" evidence="15">
    <location>
        <begin position="64"/>
        <end position="139"/>
    </location>
</feature>
<evidence type="ECO:0000256" key="6">
    <source>
        <dbReference type="ARBA" id="ARBA00022695"/>
    </source>
</evidence>
<reference evidence="16 17" key="1">
    <citation type="submission" date="2024-05" db="EMBL/GenBank/DDBJ databases">
        <authorList>
            <person name="Wallberg A."/>
        </authorList>
    </citation>
    <scope>NUCLEOTIDE SEQUENCE [LARGE SCALE GENOMIC DNA]</scope>
</reference>
<dbReference type="InterPro" id="IPR000504">
    <property type="entry name" value="RRM_dom"/>
</dbReference>
<evidence type="ECO:0000313" key="16">
    <source>
        <dbReference type="EMBL" id="CAL4091378.1"/>
    </source>
</evidence>
<keyword evidence="9 13" id="KW-0694">RNA-binding</keyword>
<evidence type="ECO:0000256" key="4">
    <source>
        <dbReference type="ARBA" id="ARBA00021679"/>
    </source>
</evidence>
<dbReference type="PROSITE" id="PS50102">
    <property type="entry name" value="RRM"/>
    <property type="match status" value="1"/>
</dbReference>
<evidence type="ECO:0000313" key="17">
    <source>
        <dbReference type="Proteomes" id="UP001497623"/>
    </source>
</evidence>
<dbReference type="AlphaFoldDB" id="A0AAV2QQ58"/>
<dbReference type="SUPFAM" id="SSF54928">
    <property type="entry name" value="RNA-binding domain, RBD"/>
    <property type="match status" value="1"/>
</dbReference>
<dbReference type="PANTHER" id="PTHR12271">
    <property type="entry name" value="POLY A POLYMERASE CID PAP -RELATED"/>
    <property type="match status" value="1"/>
</dbReference>
<gene>
    <name evidence="16" type="ORF">MNOR_LOCUS14325</name>
</gene>